<keyword evidence="2" id="KW-0378">Hydrolase</keyword>
<keyword evidence="3" id="KW-1185">Reference proteome</keyword>
<comment type="caution">
    <text evidence="2">The sequence shown here is derived from an EMBL/GenBank/DDBJ whole genome shotgun (WGS) entry which is preliminary data.</text>
</comment>
<dbReference type="EC" id="3.4.-.-" evidence="2"/>
<reference evidence="2 3" key="1">
    <citation type="submission" date="2023-03" db="EMBL/GenBank/DDBJ databases">
        <title>Bacillus Genome Sequencing.</title>
        <authorList>
            <person name="Dunlap C."/>
        </authorList>
    </citation>
    <scope>NUCLEOTIDE SEQUENCE [LARGE SCALE GENOMIC DNA]</scope>
    <source>
        <strain evidence="2 3">B-59205</strain>
    </source>
</reference>
<organism evidence="2 3">
    <name type="scientific">Metasolibacillus meyeri</name>
    <dbReference type="NCBI Taxonomy" id="1071052"/>
    <lineage>
        <taxon>Bacteria</taxon>
        <taxon>Bacillati</taxon>
        <taxon>Bacillota</taxon>
        <taxon>Bacilli</taxon>
        <taxon>Bacillales</taxon>
        <taxon>Caryophanaceae</taxon>
        <taxon>Metasolibacillus</taxon>
    </lineage>
</organism>
<protein>
    <submittedName>
        <fullName evidence="2">M23 family metallopeptidase</fullName>
        <ecNumber evidence="2">3.4.-.-</ecNumber>
    </submittedName>
</protein>
<name>A0AAW9NVA3_9BACL</name>
<dbReference type="CDD" id="cd12797">
    <property type="entry name" value="M23_peptidase"/>
    <property type="match status" value="1"/>
</dbReference>
<evidence type="ECO:0000313" key="2">
    <source>
        <dbReference type="EMBL" id="MEC1180462.1"/>
    </source>
</evidence>
<dbReference type="PANTHER" id="PTHR21666:SF270">
    <property type="entry name" value="MUREIN HYDROLASE ACTIVATOR ENVC"/>
    <property type="match status" value="1"/>
</dbReference>
<feature type="domain" description="M23ase beta-sheet core" evidence="1">
    <location>
        <begin position="164"/>
        <end position="253"/>
    </location>
</feature>
<dbReference type="Proteomes" id="UP001344888">
    <property type="component" value="Unassembled WGS sequence"/>
</dbReference>
<dbReference type="InterPro" id="IPR016047">
    <property type="entry name" value="M23ase_b-sheet_dom"/>
</dbReference>
<dbReference type="Pfam" id="PF01551">
    <property type="entry name" value="Peptidase_M23"/>
    <property type="match status" value="1"/>
</dbReference>
<dbReference type="InterPro" id="IPR050570">
    <property type="entry name" value="Cell_wall_metabolism_enzyme"/>
</dbReference>
<dbReference type="SUPFAM" id="SSF51261">
    <property type="entry name" value="Duplicated hybrid motif"/>
    <property type="match status" value="1"/>
</dbReference>
<dbReference type="InterPro" id="IPR011055">
    <property type="entry name" value="Dup_hybrid_motif"/>
</dbReference>
<dbReference type="EMBL" id="JARSFG010000028">
    <property type="protein sequence ID" value="MEC1180462.1"/>
    <property type="molecule type" value="Genomic_DNA"/>
</dbReference>
<proteinExistence type="predicted"/>
<dbReference type="GO" id="GO:0004222">
    <property type="term" value="F:metalloendopeptidase activity"/>
    <property type="evidence" value="ECO:0007669"/>
    <property type="project" value="TreeGrafter"/>
</dbReference>
<dbReference type="AlphaFoldDB" id="A0AAW9NVA3"/>
<accession>A0AAW9NVA3</accession>
<evidence type="ECO:0000259" key="1">
    <source>
        <dbReference type="Pfam" id="PF01551"/>
    </source>
</evidence>
<gene>
    <name evidence="2" type="ORF">P9B03_18350</name>
</gene>
<dbReference type="PANTHER" id="PTHR21666">
    <property type="entry name" value="PEPTIDASE-RELATED"/>
    <property type="match status" value="1"/>
</dbReference>
<dbReference type="Gene3D" id="2.70.70.10">
    <property type="entry name" value="Glucose Permease (Domain IIA)"/>
    <property type="match status" value="1"/>
</dbReference>
<dbReference type="RefSeq" id="WP_326125003.1">
    <property type="nucleotide sequence ID" value="NZ_JARSFG010000028.1"/>
</dbReference>
<sequence length="285" mass="32483">MQPEQLDQLILSGDCEMIYNQTSELFQNQIALSELQDVICSFSEGTQQCFLQAITPIGDSKEYTWIDDTGTKGIMALFDSENIITALQLLPLQPFPETDQQWTKNEFILPMRDEWFTFWGGNNELINYHYPYASQRYAFDFVIMEENRTYAGHPNDNEHYFAFGKEVVAPAAGTIVKIENNIIDNKPGEMNEENPSGNYIVIDHGHNEYSIIVHFKQHSLTVTEGDYVKQGEVVGLCGNSGHSSEAHIHFQVSDSPILDDGRSIRIRFKDGREPRRGDFVQQSLS</sequence>
<evidence type="ECO:0000313" key="3">
    <source>
        <dbReference type="Proteomes" id="UP001344888"/>
    </source>
</evidence>